<comment type="caution">
    <text evidence="4">The sequence shown here is derived from an EMBL/GenBank/DDBJ whole genome shotgun (WGS) entry which is preliminary data.</text>
</comment>
<organism evidence="4 5">
    <name type="scientific">Luteibacter jiangsuensis</name>
    <dbReference type="NCBI Taxonomy" id="637577"/>
    <lineage>
        <taxon>Bacteria</taxon>
        <taxon>Pseudomonadati</taxon>
        <taxon>Pseudomonadota</taxon>
        <taxon>Gammaproteobacteria</taxon>
        <taxon>Lysobacterales</taxon>
        <taxon>Rhodanobacteraceae</taxon>
        <taxon>Luteibacter</taxon>
    </lineage>
</organism>
<evidence type="ECO:0000313" key="4">
    <source>
        <dbReference type="EMBL" id="MDQ0010834.1"/>
    </source>
</evidence>
<dbReference type="RefSeq" id="WP_306850929.1">
    <property type="nucleotide sequence ID" value="NZ_JAUSSK010000004.1"/>
</dbReference>
<evidence type="ECO:0000256" key="3">
    <source>
        <dbReference type="HAMAP-Rule" id="MF_00187"/>
    </source>
</evidence>
<comment type="function">
    <text evidence="3">Required for formate dehydrogenase (FDH) activity. Acts as a sulfur carrier protein that transfers sulfur from IscS to the molybdenum cofactor prior to its insertion into FDH.</text>
</comment>
<gene>
    <name evidence="3" type="primary">fdhD</name>
    <name evidence="4" type="ORF">J2T07_003040</name>
</gene>
<dbReference type="EMBL" id="JAUSSK010000004">
    <property type="protein sequence ID" value="MDQ0010834.1"/>
    <property type="molecule type" value="Genomic_DNA"/>
</dbReference>
<dbReference type="Gene3D" id="3.10.20.10">
    <property type="match status" value="1"/>
</dbReference>
<dbReference type="NCBIfam" id="TIGR00129">
    <property type="entry name" value="fdhD_narQ"/>
    <property type="match status" value="1"/>
</dbReference>
<dbReference type="Pfam" id="PF02634">
    <property type="entry name" value="FdhD-NarQ"/>
    <property type="match status" value="1"/>
</dbReference>
<dbReference type="PANTHER" id="PTHR30592:SF1">
    <property type="entry name" value="SULFUR CARRIER PROTEIN FDHD"/>
    <property type="match status" value="1"/>
</dbReference>
<protein>
    <recommendedName>
        <fullName evidence="3">Sulfur carrier protein FdhD</fullName>
    </recommendedName>
</protein>
<dbReference type="PANTHER" id="PTHR30592">
    <property type="entry name" value="FORMATE DEHYDROGENASE"/>
    <property type="match status" value="1"/>
</dbReference>
<accession>A0ABT9T0N6</accession>
<comment type="subcellular location">
    <subcellularLocation>
        <location evidence="3">Cytoplasm</location>
    </subcellularLocation>
</comment>
<dbReference type="Proteomes" id="UP001237737">
    <property type="component" value="Unassembled WGS sequence"/>
</dbReference>
<dbReference type="InterPro" id="IPR016193">
    <property type="entry name" value="Cytidine_deaminase-like"/>
</dbReference>
<dbReference type="InterPro" id="IPR003786">
    <property type="entry name" value="FdhD"/>
</dbReference>
<sequence length="296" mass="31112">MPPERRHPSGCATRPVTRVDRGLHVADDDRLAEEVPVAMHFDGSPFAVMMATPDDLDDFARGFALTEGKVETVLEIVDIDVREVLEGITVDVRTASGISRTGSAPRPVPTDPIGDAGCLVGADPVGDSAPMARQLPGRSGCGICGSRELEDVVRHPPPVAAGPVVGSDAIERALESLRGMQPINAFTGSVHAAAWATPDGTIVKVREDVGRHNALDKLIGAMLVDGSDPRDGFLVITSRASYEMVTKAAVAGMTLVVAISAPTALAVHLAEDCGLTLLGFARPGRFNIYSRPERIA</sequence>
<feature type="binding site" evidence="3">
    <location>
        <begin position="280"/>
        <end position="285"/>
    </location>
    <ligand>
        <name>Mo-bis(molybdopterin guanine dinucleotide)</name>
        <dbReference type="ChEBI" id="CHEBI:60539"/>
    </ligand>
</feature>
<comment type="similarity">
    <text evidence="3">Belongs to the FdhD family.</text>
</comment>
<keyword evidence="5" id="KW-1185">Reference proteome</keyword>
<name>A0ABT9T0N6_9GAMM</name>
<dbReference type="HAMAP" id="MF_00187">
    <property type="entry name" value="FdhD"/>
    <property type="match status" value="1"/>
</dbReference>
<evidence type="ECO:0000256" key="2">
    <source>
        <dbReference type="ARBA" id="ARBA00023150"/>
    </source>
</evidence>
<evidence type="ECO:0000313" key="5">
    <source>
        <dbReference type="Proteomes" id="UP001237737"/>
    </source>
</evidence>
<keyword evidence="2 3" id="KW-0501">Molybdenum cofactor biosynthesis</keyword>
<reference evidence="4 5" key="1">
    <citation type="submission" date="2023-07" db="EMBL/GenBank/DDBJ databases">
        <title>Sorghum-associated microbial communities from plants grown in Nebraska, USA.</title>
        <authorList>
            <person name="Schachtman D."/>
        </authorList>
    </citation>
    <scope>NUCLEOTIDE SEQUENCE [LARGE SCALE GENOMIC DNA]</scope>
    <source>
        <strain evidence="4 5">CC60</strain>
    </source>
</reference>
<dbReference type="Gene3D" id="3.40.140.10">
    <property type="entry name" value="Cytidine Deaminase, domain 2"/>
    <property type="match status" value="1"/>
</dbReference>
<proteinExistence type="inferred from homology"/>
<evidence type="ECO:0000256" key="1">
    <source>
        <dbReference type="ARBA" id="ARBA00022490"/>
    </source>
</evidence>
<dbReference type="PIRSF" id="PIRSF015626">
    <property type="entry name" value="FdhD"/>
    <property type="match status" value="1"/>
</dbReference>
<keyword evidence="1 3" id="KW-0963">Cytoplasm</keyword>
<dbReference type="SUPFAM" id="SSF53927">
    <property type="entry name" value="Cytidine deaminase-like"/>
    <property type="match status" value="1"/>
</dbReference>
<feature type="active site" description="Cysteine persulfide intermediate" evidence="3">
    <location>
        <position position="141"/>
    </location>
</feature>